<evidence type="ECO:0000313" key="2">
    <source>
        <dbReference type="EMBL" id="RIB20994.1"/>
    </source>
</evidence>
<gene>
    <name evidence="2" type="ORF">C2G38_2177849</name>
</gene>
<dbReference type="Gene3D" id="3.30.710.10">
    <property type="entry name" value="Potassium Channel Kv1.1, Chain A"/>
    <property type="match status" value="1"/>
</dbReference>
<feature type="domain" description="BTB" evidence="1">
    <location>
        <begin position="1"/>
        <end position="53"/>
    </location>
</feature>
<dbReference type="EMBL" id="QKWP01000386">
    <property type="protein sequence ID" value="RIB20994.1"/>
    <property type="molecule type" value="Genomic_DNA"/>
</dbReference>
<keyword evidence="3" id="KW-1185">Reference proteome</keyword>
<protein>
    <recommendedName>
        <fullName evidence="1">BTB domain-containing protein</fullName>
    </recommendedName>
</protein>
<comment type="caution">
    <text evidence="2">The sequence shown here is derived from an EMBL/GenBank/DDBJ whole genome shotgun (WGS) entry which is preliminary data.</text>
</comment>
<dbReference type="PROSITE" id="PS50097">
    <property type="entry name" value="BTB"/>
    <property type="match status" value="1"/>
</dbReference>
<dbReference type="InterPro" id="IPR011333">
    <property type="entry name" value="SKP1/BTB/POZ_sf"/>
</dbReference>
<evidence type="ECO:0000259" key="1">
    <source>
        <dbReference type="PROSITE" id="PS50097"/>
    </source>
</evidence>
<proteinExistence type="predicted"/>
<dbReference type="AlphaFoldDB" id="A0A397VEW7"/>
<name>A0A397VEW7_9GLOM</name>
<reference evidence="2 3" key="1">
    <citation type="submission" date="2018-06" db="EMBL/GenBank/DDBJ databases">
        <title>Comparative genomics reveals the genomic features of Rhizophagus irregularis, R. cerebriforme, R. diaphanum and Gigaspora rosea, and their symbiotic lifestyle signature.</title>
        <authorList>
            <person name="Morin E."/>
            <person name="San Clemente H."/>
            <person name="Chen E.C.H."/>
            <person name="De La Providencia I."/>
            <person name="Hainaut M."/>
            <person name="Kuo A."/>
            <person name="Kohler A."/>
            <person name="Murat C."/>
            <person name="Tang N."/>
            <person name="Roy S."/>
            <person name="Loubradou J."/>
            <person name="Henrissat B."/>
            <person name="Grigoriev I.V."/>
            <person name="Corradi N."/>
            <person name="Roux C."/>
            <person name="Martin F.M."/>
        </authorList>
    </citation>
    <scope>NUCLEOTIDE SEQUENCE [LARGE SCALE GENOMIC DNA]</scope>
    <source>
        <strain evidence="2 3">DAOM 194757</strain>
    </source>
</reference>
<dbReference type="OrthoDB" id="6359816at2759"/>
<dbReference type="Proteomes" id="UP000266673">
    <property type="component" value="Unassembled WGS sequence"/>
</dbReference>
<dbReference type="Pfam" id="PF00651">
    <property type="entry name" value="BTB"/>
    <property type="match status" value="1"/>
</dbReference>
<dbReference type="InterPro" id="IPR000210">
    <property type="entry name" value="BTB/POZ_dom"/>
</dbReference>
<dbReference type="CDD" id="cd18186">
    <property type="entry name" value="BTB_POZ_ZBTB_KLHL-like"/>
    <property type="match status" value="1"/>
</dbReference>
<evidence type="ECO:0000313" key="3">
    <source>
        <dbReference type="Proteomes" id="UP000266673"/>
    </source>
</evidence>
<accession>A0A397VEW7</accession>
<sequence>MTVDELSNVKIFKAHSTILRYRSSYFRNELANLSKDKNNIKILDLNDISIQIFINRDDLQMEEVKIWNRVIEWGIAQNPGLPSDSEN</sequence>
<organism evidence="2 3">
    <name type="scientific">Gigaspora rosea</name>
    <dbReference type="NCBI Taxonomy" id="44941"/>
    <lineage>
        <taxon>Eukaryota</taxon>
        <taxon>Fungi</taxon>
        <taxon>Fungi incertae sedis</taxon>
        <taxon>Mucoromycota</taxon>
        <taxon>Glomeromycotina</taxon>
        <taxon>Glomeromycetes</taxon>
        <taxon>Diversisporales</taxon>
        <taxon>Gigasporaceae</taxon>
        <taxon>Gigaspora</taxon>
    </lineage>
</organism>